<evidence type="ECO:0000313" key="3">
    <source>
        <dbReference type="Proteomes" id="UP000054359"/>
    </source>
</evidence>
<evidence type="ECO:0000313" key="2">
    <source>
        <dbReference type="EMBL" id="KFM83051.1"/>
    </source>
</evidence>
<name>A0A087V0B2_STEMI</name>
<reference evidence="2 3" key="1">
    <citation type="submission" date="2013-11" db="EMBL/GenBank/DDBJ databases">
        <title>Genome sequencing of Stegodyphus mimosarum.</title>
        <authorList>
            <person name="Bechsgaard J."/>
        </authorList>
    </citation>
    <scope>NUCLEOTIDE SEQUENCE [LARGE SCALE GENOMIC DNA]</scope>
</reference>
<organism evidence="2 3">
    <name type="scientific">Stegodyphus mimosarum</name>
    <name type="common">African social velvet spider</name>
    <dbReference type="NCBI Taxonomy" id="407821"/>
    <lineage>
        <taxon>Eukaryota</taxon>
        <taxon>Metazoa</taxon>
        <taxon>Ecdysozoa</taxon>
        <taxon>Arthropoda</taxon>
        <taxon>Chelicerata</taxon>
        <taxon>Arachnida</taxon>
        <taxon>Araneae</taxon>
        <taxon>Araneomorphae</taxon>
        <taxon>Entelegynae</taxon>
        <taxon>Eresoidea</taxon>
        <taxon>Eresidae</taxon>
        <taxon>Stegodyphus</taxon>
    </lineage>
</organism>
<proteinExistence type="predicted"/>
<feature type="domain" description="D-isomer specific 2-hydroxyacid dehydrogenase catalytic" evidence="1">
    <location>
        <begin position="12"/>
        <end position="92"/>
    </location>
</feature>
<dbReference type="AlphaFoldDB" id="A0A087V0B2"/>
<sequence length="92" mass="10267">MSKPKVFVTRSDFPETGIKKLQEKYDVELYPHSGIIPRDHLLQHIKGASGLFCISTDKIDKGVLDAAGPQLKVVATMSLGFDHIDVEECKKR</sequence>
<protein>
    <submittedName>
        <fullName evidence="2">Glyoxylate reductase</fullName>
    </submittedName>
</protein>
<dbReference type="OMA" id="ELYPHSG"/>
<dbReference type="Gene3D" id="3.40.50.720">
    <property type="entry name" value="NAD(P)-binding Rossmann-like Domain"/>
    <property type="match status" value="1"/>
</dbReference>
<gene>
    <name evidence="2" type="ORF">X975_13638</name>
</gene>
<dbReference type="STRING" id="407821.A0A087V0B2"/>
<evidence type="ECO:0000259" key="1">
    <source>
        <dbReference type="Pfam" id="PF00389"/>
    </source>
</evidence>
<dbReference type="GO" id="GO:0051287">
    <property type="term" value="F:NAD binding"/>
    <property type="evidence" value="ECO:0007669"/>
    <property type="project" value="InterPro"/>
</dbReference>
<dbReference type="GO" id="GO:0016616">
    <property type="term" value="F:oxidoreductase activity, acting on the CH-OH group of donors, NAD or NADP as acceptor"/>
    <property type="evidence" value="ECO:0007669"/>
    <property type="project" value="InterPro"/>
</dbReference>
<dbReference type="OrthoDB" id="298012at2759"/>
<accession>A0A087V0B2</accession>
<dbReference type="SUPFAM" id="SSF52283">
    <property type="entry name" value="Formate/glycerate dehydrogenase catalytic domain-like"/>
    <property type="match status" value="1"/>
</dbReference>
<keyword evidence="3" id="KW-1185">Reference proteome</keyword>
<feature type="non-terminal residue" evidence="2">
    <location>
        <position position="92"/>
    </location>
</feature>
<dbReference type="Pfam" id="PF00389">
    <property type="entry name" value="2-Hacid_dh"/>
    <property type="match status" value="1"/>
</dbReference>
<dbReference type="Proteomes" id="UP000054359">
    <property type="component" value="Unassembled WGS sequence"/>
</dbReference>
<dbReference type="InterPro" id="IPR006139">
    <property type="entry name" value="D-isomer_2_OHA_DH_cat_dom"/>
</dbReference>
<dbReference type="EMBL" id="KK122588">
    <property type="protein sequence ID" value="KFM83051.1"/>
    <property type="molecule type" value="Genomic_DNA"/>
</dbReference>